<keyword evidence="1" id="KW-0812">Transmembrane</keyword>
<dbReference type="Gene3D" id="1.20.1260.100">
    <property type="entry name" value="TspO/MBR protein"/>
    <property type="match status" value="1"/>
</dbReference>
<feature type="transmembrane region" description="Helical" evidence="1">
    <location>
        <begin position="91"/>
        <end position="108"/>
    </location>
</feature>
<dbReference type="PANTHER" id="PTHR33802:SF1">
    <property type="entry name" value="XK-RELATED PROTEIN"/>
    <property type="match status" value="1"/>
</dbReference>
<organism evidence="2 3">
    <name type="scientific">Zarconia navalis LEGE 11467</name>
    <dbReference type="NCBI Taxonomy" id="1828826"/>
    <lineage>
        <taxon>Bacteria</taxon>
        <taxon>Bacillati</taxon>
        <taxon>Cyanobacteriota</taxon>
        <taxon>Cyanophyceae</taxon>
        <taxon>Oscillatoriophycideae</taxon>
        <taxon>Oscillatoriales</taxon>
        <taxon>Oscillatoriales incertae sedis</taxon>
        <taxon>Zarconia</taxon>
        <taxon>Zarconia navalis</taxon>
    </lineage>
</organism>
<dbReference type="InterPro" id="IPR038330">
    <property type="entry name" value="TspO/MBR-related_sf"/>
</dbReference>
<dbReference type="RefSeq" id="WP_264320632.1">
    <property type="nucleotide sequence ID" value="NZ_JADEXN010000079.1"/>
</dbReference>
<feature type="transmembrane region" description="Helical" evidence="1">
    <location>
        <begin position="233"/>
        <end position="253"/>
    </location>
</feature>
<feature type="transmembrane region" description="Helical" evidence="1">
    <location>
        <begin position="58"/>
        <end position="79"/>
    </location>
</feature>
<proteinExistence type="predicted"/>
<reference evidence="2" key="1">
    <citation type="submission" date="2020-10" db="EMBL/GenBank/DDBJ databases">
        <authorList>
            <person name="Castelo-Branco R."/>
            <person name="Eusebio N."/>
            <person name="Adriana R."/>
            <person name="Vieira A."/>
            <person name="Brugerolle De Fraissinette N."/>
            <person name="Rezende De Castro R."/>
            <person name="Schneider M.P."/>
            <person name="Vasconcelos V."/>
            <person name="Leao P.N."/>
        </authorList>
    </citation>
    <scope>NUCLEOTIDE SEQUENCE</scope>
    <source>
        <strain evidence="2">LEGE 11467</strain>
    </source>
</reference>
<gene>
    <name evidence="2" type="ORF">IQ235_06205</name>
</gene>
<feature type="transmembrane region" description="Helical" evidence="1">
    <location>
        <begin position="210"/>
        <end position="227"/>
    </location>
</feature>
<feature type="transmembrane region" description="Helical" evidence="1">
    <location>
        <begin position="114"/>
        <end position="133"/>
    </location>
</feature>
<accession>A0A928VU45</accession>
<evidence type="ECO:0000256" key="1">
    <source>
        <dbReference type="SAM" id="Phobius"/>
    </source>
</evidence>
<dbReference type="EMBL" id="JADEXN010000079">
    <property type="protein sequence ID" value="MBE9040384.1"/>
    <property type="molecule type" value="Genomic_DNA"/>
</dbReference>
<comment type="caution">
    <text evidence="2">The sequence shown here is derived from an EMBL/GenBank/DDBJ whole genome shotgun (WGS) entry which is preliminary data.</text>
</comment>
<name>A0A928VU45_9CYAN</name>
<protein>
    <submittedName>
        <fullName evidence="2">Tryptophan-rich sensory protein</fullName>
    </submittedName>
</protein>
<dbReference type="Proteomes" id="UP000621799">
    <property type="component" value="Unassembled WGS sequence"/>
</dbReference>
<dbReference type="AlphaFoldDB" id="A0A928VU45"/>
<evidence type="ECO:0000313" key="3">
    <source>
        <dbReference type="Proteomes" id="UP000621799"/>
    </source>
</evidence>
<keyword evidence="1" id="KW-1133">Transmembrane helix</keyword>
<feature type="transmembrane region" description="Helical" evidence="1">
    <location>
        <begin position="182"/>
        <end position="203"/>
    </location>
</feature>
<evidence type="ECO:0000313" key="2">
    <source>
        <dbReference type="EMBL" id="MBE9040384.1"/>
    </source>
</evidence>
<keyword evidence="3" id="KW-1185">Reference proteome</keyword>
<sequence length="266" mass="29747">MMKRRFDRDFFRQVSTLASILAAFFINIWSNLNPIGDLTIGEISNTLLGDVLVTPANYAFSIWGLIYLGLIGFGIYQLQPPQRKHPDLRKLGYLLVASSIAQILWVFLFQWRFFVLSLGAMVAILLPLIWAYRKLRIGKKLVPLKFKWLVHIPVSIYLAWISVATIVNAAVALYAIDWQGWGISTVSWTIAMVAVAALLGAIVVGRRRDLAFPGVVVWALVAIAIRHTEIPSIAIASASSAIALSIWVGFRVFRTQKGLKNYGRSF</sequence>
<keyword evidence="1" id="KW-0472">Membrane</keyword>
<feature type="transmembrane region" description="Helical" evidence="1">
    <location>
        <begin position="154"/>
        <end position="176"/>
    </location>
</feature>
<dbReference type="PANTHER" id="PTHR33802">
    <property type="entry name" value="SI:CH211-161H7.5-RELATED"/>
    <property type="match status" value="1"/>
</dbReference>